<dbReference type="InterPro" id="IPR008551">
    <property type="entry name" value="TANGO2"/>
</dbReference>
<evidence type="ECO:0008006" key="3">
    <source>
        <dbReference type="Google" id="ProtNLM"/>
    </source>
</evidence>
<evidence type="ECO:0000313" key="2">
    <source>
        <dbReference type="Proteomes" id="UP000011135"/>
    </source>
</evidence>
<dbReference type="Pfam" id="PF05742">
    <property type="entry name" value="TANGO2"/>
    <property type="match status" value="1"/>
</dbReference>
<sequence length="227" mass="25496">MPAAYWEDHPEILAGRDMEAGGTWMGINTKGEISMLTNYRDPFNIKSNSPSRGHLVSGFLKNNENAHDYLQKIAREGHLYNGFNMICGNVDQLYYYGNYSKGVHEIALGFHGLSNALLNTSWPKVDKGLEKLKSAIKGEEVQVESLFKTLYDDVKAPPHLLPDTGIGAEKEQVLSSIFIKSPGYGSRCSTVLLVDNENQIQYVERTYDPADFSYTDRTYFVNLNKLA</sequence>
<proteinExistence type="predicted"/>
<comment type="caution">
    <text evidence="1">The sequence shown here is derived from an EMBL/GenBank/DDBJ whole genome shotgun (WGS) entry which is preliminary data.</text>
</comment>
<dbReference type="STRING" id="1237149.C900_01861"/>
<dbReference type="AlphaFoldDB" id="L8JWW1"/>
<evidence type="ECO:0000313" key="1">
    <source>
        <dbReference type="EMBL" id="ELR72119.1"/>
    </source>
</evidence>
<keyword evidence="2" id="KW-1185">Reference proteome</keyword>
<dbReference type="eggNOG" id="COG3332">
    <property type="taxonomic scope" value="Bacteria"/>
</dbReference>
<reference evidence="1 2" key="1">
    <citation type="submission" date="2012-12" db="EMBL/GenBank/DDBJ databases">
        <title>Genome assembly of Fulvivirga imtechensis AK7.</title>
        <authorList>
            <person name="Nupur N."/>
            <person name="Khatri I."/>
            <person name="Kumar R."/>
            <person name="Subramanian S."/>
            <person name="Pinnaka A."/>
        </authorList>
    </citation>
    <scope>NUCLEOTIDE SEQUENCE [LARGE SCALE GENOMIC DNA]</scope>
    <source>
        <strain evidence="1 2">AK7</strain>
    </source>
</reference>
<dbReference type="PANTHER" id="PTHR17985">
    <property type="entry name" value="SER/THR-RICH PROTEIN T10 IN DGCR REGION"/>
    <property type="match status" value="1"/>
</dbReference>
<dbReference type="PANTHER" id="PTHR17985:SF8">
    <property type="entry name" value="TRANSPORT AND GOLGI ORGANIZATION PROTEIN 2 HOMOLOG"/>
    <property type="match status" value="1"/>
</dbReference>
<name>L8JWW1_9BACT</name>
<protein>
    <recommendedName>
        <fullName evidence="3">NRDE family protein</fullName>
    </recommendedName>
</protein>
<organism evidence="1 2">
    <name type="scientific">Fulvivirga imtechensis AK7</name>
    <dbReference type="NCBI Taxonomy" id="1237149"/>
    <lineage>
        <taxon>Bacteria</taxon>
        <taxon>Pseudomonadati</taxon>
        <taxon>Bacteroidota</taxon>
        <taxon>Cytophagia</taxon>
        <taxon>Cytophagales</taxon>
        <taxon>Fulvivirgaceae</taxon>
        <taxon>Fulvivirga</taxon>
    </lineage>
</organism>
<dbReference type="EMBL" id="AMZN01000027">
    <property type="protein sequence ID" value="ELR72119.1"/>
    <property type="molecule type" value="Genomic_DNA"/>
</dbReference>
<dbReference type="Proteomes" id="UP000011135">
    <property type="component" value="Unassembled WGS sequence"/>
</dbReference>
<accession>L8JWW1</accession>
<gene>
    <name evidence="1" type="ORF">C900_01861</name>
</gene>